<feature type="domain" description="Squalene cyclase C-terminal" evidence="1">
    <location>
        <begin position="47"/>
        <end position="198"/>
    </location>
</feature>
<evidence type="ECO:0000313" key="2">
    <source>
        <dbReference type="EMBL" id="QOV87934.1"/>
    </source>
</evidence>
<dbReference type="AlphaFoldDB" id="A0A7M2WRP9"/>
<organism evidence="2 3">
    <name type="scientific">Humisphaera borealis</name>
    <dbReference type="NCBI Taxonomy" id="2807512"/>
    <lineage>
        <taxon>Bacteria</taxon>
        <taxon>Pseudomonadati</taxon>
        <taxon>Planctomycetota</taxon>
        <taxon>Phycisphaerae</taxon>
        <taxon>Tepidisphaerales</taxon>
        <taxon>Tepidisphaeraceae</taxon>
        <taxon>Humisphaera</taxon>
    </lineage>
</organism>
<protein>
    <submittedName>
        <fullName evidence="2">Terpene cyclase/mutase family protein</fullName>
    </submittedName>
</protein>
<evidence type="ECO:0000313" key="3">
    <source>
        <dbReference type="Proteomes" id="UP000593765"/>
    </source>
</evidence>
<proteinExistence type="predicted"/>
<dbReference type="KEGG" id="hbs:IPV69_16875"/>
<gene>
    <name evidence="2" type="ORF">IPV69_16875</name>
</gene>
<dbReference type="Gene3D" id="1.50.10.20">
    <property type="match status" value="2"/>
</dbReference>
<dbReference type="EMBL" id="CP063458">
    <property type="protein sequence ID" value="QOV87934.1"/>
    <property type="molecule type" value="Genomic_DNA"/>
</dbReference>
<dbReference type="Proteomes" id="UP000593765">
    <property type="component" value="Chromosome"/>
</dbReference>
<name>A0A7M2WRP9_9BACT</name>
<keyword evidence="3" id="KW-1185">Reference proteome</keyword>
<reference evidence="2 3" key="1">
    <citation type="submission" date="2020-10" db="EMBL/GenBank/DDBJ databases">
        <title>Wide distribution of Phycisphaera-like planctomycetes from WD2101 soil group in peatlands and genome analysis of the first cultivated representative.</title>
        <authorList>
            <person name="Dedysh S.N."/>
            <person name="Beletsky A.V."/>
            <person name="Ivanova A."/>
            <person name="Kulichevskaya I.S."/>
            <person name="Suzina N.E."/>
            <person name="Philippov D.A."/>
            <person name="Rakitin A.L."/>
            <person name="Mardanov A.V."/>
            <person name="Ravin N.V."/>
        </authorList>
    </citation>
    <scope>NUCLEOTIDE SEQUENCE [LARGE SCALE GENOMIC DNA]</scope>
    <source>
        <strain evidence="2 3">M1803</strain>
    </source>
</reference>
<evidence type="ECO:0000259" key="1">
    <source>
        <dbReference type="Pfam" id="PF13243"/>
    </source>
</evidence>
<sequence>MISPLALAADSPAASARESIDKGVAFLRKAQQTDGSWQTSPRDPPGISALVLRALVQDPGTGTKSEAVLKGYKQLLSNQKPDGGIYADMLANYNTAIAISSLAAANNPEFKDEIDKAVKFLKGVQVKGDDSNPSVGGASYGAMKPGGKPPRADLSNTQMFIEALKDAGLKEDDPAFKDAIKFVSRTQNRSETNDQKWAGEDGGFVYTPADGGSSNAGEYTGPDGKRLLRSYGLMTYAGLKSMIYAGLTKDDPRVKAAWDWITKNWSLDENPGMKFAGPEKATSGMYYYYHTLATALAAYDEPVITDPKGNKHDWRVEFIAKVASLQKPDGSWIGDKAWMENNPVLATTFVVLSLQAVEKDLQEHPAK</sequence>
<dbReference type="CDD" id="cd00688">
    <property type="entry name" value="ISOPREN_C2_like"/>
    <property type="match status" value="1"/>
</dbReference>
<dbReference type="SUPFAM" id="SSF48239">
    <property type="entry name" value="Terpenoid cyclases/Protein prenyltransferases"/>
    <property type="match status" value="1"/>
</dbReference>
<accession>A0A7M2WRP9</accession>
<dbReference type="InterPro" id="IPR032696">
    <property type="entry name" value="SQ_cyclase_C"/>
</dbReference>
<dbReference type="InterPro" id="IPR008930">
    <property type="entry name" value="Terpenoid_cyclase/PrenylTrfase"/>
</dbReference>
<dbReference type="Pfam" id="PF13243">
    <property type="entry name" value="SQHop_cyclase_C"/>
    <property type="match status" value="1"/>
</dbReference>